<evidence type="ECO:0000256" key="1">
    <source>
        <dbReference type="ARBA" id="ARBA00004123"/>
    </source>
</evidence>
<keyword evidence="9" id="KW-1185">Reference proteome</keyword>
<dbReference type="OrthoDB" id="262529at2759"/>
<keyword evidence="3" id="KW-0227">DNA damage</keyword>
<dbReference type="Proteomes" id="UP000078561">
    <property type="component" value="Unassembled WGS sequence"/>
</dbReference>
<dbReference type="InterPro" id="IPR036866">
    <property type="entry name" value="RibonucZ/Hydroxyglut_hydro"/>
</dbReference>
<dbReference type="EMBL" id="LT554895">
    <property type="protein sequence ID" value="SAM08685.1"/>
    <property type="molecule type" value="Genomic_DNA"/>
</dbReference>
<dbReference type="CDD" id="cd16273">
    <property type="entry name" value="SNM1A-1C-like_MBL-fold"/>
    <property type="match status" value="1"/>
</dbReference>
<evidence type="ECO:0000256" key="6">
    <source>
        <dbReference type="SAM" id="MobiDB-lite"/>
    </source>
</evidence>
<reference evidence="8" key="1">
    <citation type="submission" date="2016-04" db="EMBL/GenBank/DDBJ databases">
        <authorList>
            <person name="Evans L.H."/>
            <person name="Alamgir A."/>
            <person name="Owens N."/>
            <person name="Weber N.D."/>
            <person name="Virtaneva K."/>
            <person name="Barbian K."/>
            <person name="Babar A."/>
            <person name="Rosenke K."/>
        </authorList>
    </citation>
    <scope>NUCLEOTIDE SEQUENCE [LARGE SCALE GENOMIC DNA]</scope>
    <source>
        <strain evidence="8">CBS 101.48</strain>
    </source>
</reference>
<organism evidence="8">
    <name type="scientific">Absidia glauca</name>
    <name type="common">Pin mould</name>
    <dbReference type="NCBI Taxonomy" id="4829"/>
    <lineage>
        <taxon>Eukaryota</taxon>
        <taxon>Fungi</taxon>
        <taxon>Fungi incertae sedis</taxon>
        <taxon>Mucoromycota</taxon>
        <taxon>Mucoromycotina</taxon>
        <taxon>Mucoromycetes</taxon>
        <taxon>Mucorales</taxon>
        <taxon>Cunninghamellaceae</taxon>
        <taxon>Absidia</taxon>
    </lineage>
</organism>
<name>A0A168SNB8_ABSGL</name>
<dbReference type="FunFam" id="3.40.50.12650:FF:000001">
    <property type="entry name" value="DNA cross-link repair 1A"/>
    <property type="match status" value="1"/>
</dbReference>
<dbReference type="AlphaFoldDB" id="A0A168SNB8"/>
<dbReference type="InterPro" id="IPR011084">
    <property type="entry name" value="DRMBL"/>
</dbReference>
<feature type="region of interest" description="Disordered" evidence="6">
    <location>
        <begin position="1"/>
        <end position="34"/>
    </location>
</feature>
<evidence type="ECO:0000313" key="9">
    <source>
        <dbReference type="Proteomes" id="UP000078561"/>
    </source>
</evidence>
<dbReference type="OMA" id="KSGPIYC"/>
<feature type="region of interest" description="Disordered" evidence="6">
    <location>
        <begin position="139"/>
        <end position="162"/>
    </location>
</feature>
<proteinExistence type="inferred from homology"/>
<dbReference type="PANTHER" id="PTHR23240:SF6">
    <property type="entry name" value="DNA CROSS-LINK REPAIR 1A PROTEIN"/>
    <property type="match status" value="1"/>
</dbReference>
<keyword evidence="4" id="KW-0234">DNA repair</keyword>
<evidence type="ECO:0000256" key="3">
    <source>
        <dbReference type="ARBA" id="ARBA00022763"/>
    </source>
</evidence>
<evidence type="ECO:0000256" key="4">
    <source>
        <dbReference type="ARBA" id="ARBA00023204"/>
    </source>
</evidence>
<accession>A0A168SNB8</accession>
<dbReference type="STRING" id="4829.A0A168SNB8"/>
<dbReference type="Gene3D" id="3.60.15.10">
    <property type="entry name" value="Ribonuclease Z/Hydroxyacylglutathione hydrolase-like"/>
    <property type="match status" value="1"/>
</dbReference>
<comment type="subcellular location">
    <subcellularLocation>
        <location evidence="1">Nucleus</location>
    </subcellularLocation>
</comment>
<dbReference type="Pfam" id="PF07522">
    <property type="entry name" value="DRMBL"/>
    <property type="match status" value="1"/>
</dbReference>
<protein>
    <recommendedName>
        <fullName evidence="7">DNA repair metallo-beta-lactamase domain-containing protein</fullName>
    </recommendedName>
</protein>
<feature type="domain" description="DNA repair metallo-beta-lactamase" evidence="7">
    <location>
        <begin position="398"/>
        <end position="526"/>
    </location>
</feature>
<dbReference type="GO" id="GO:0006303">
    <property type="term" value="P:double-strand break repair via nonhomologous end joining"/>
    <property type="evidence" value="ECO:0007669"/>
    <property type="project" value="TreeGrafter"/>
</dbReference>
<evidence type="ECO:0000259" key="7">
    <source>
        <dbReference type="Pfam" id="PF07522"/>
    </source>
</evidence>
<dbReference type="GO" id="GO:0005634">
    <property type="term" value="C:nucleus"/>
    <property type="evidence" value="ECO:0007669"/>
    <property type="project" value="UniProtKB-SubCell"/>
</dbReference>
<dbReference type="SUPFAM" id="SSF56281">
    <property type="entry name" value="Metallo-hydrolase/oxidoreductase"/>
    <property type="match status" value="1"/>
</dbReference>
<evidence type="ECO:0000256" key="5">
    <source>
        <dbReference type="ARBA" id="ARBA00023242"/>
    </source>
</evidence>
<dbReference type="Gene3D" id="3.40.50.12650">
    <property type="match status" value="1"/>
</dbReference>
<dbReference type="GO" id="GO:0035312">
    <property type="term" value="F:5'-3' DNA exonuclease activity"/>
    <property type="evidence" value="ECO:0007669"/>
    <property type="project" value="TreeGrafter"/>
</dbReference>
<gene>
    <name evidence="8" type="primary">ABSGL_14348.1 scaffold 14385</name>
</gene>
<evidence type="ECO:0000313" key="8">
    <source>
        <dbReference type="EMBL" id="SAM08685.1"/>
    </source>
</evidence>
<evidence type="ECO:0000256" key="2">
    <source>
        <dbReference type="ARBA" id="ARBA00010304"/>
    </source>
</evidence>
<dbReference type="GO" id="GO:0036297">
    <property type="term" value="P:interstrand cross-link repair"/>
    <property type="evidence" value="ECO:0007669"/>
    <property type="project" value="TreeGrafter"/>
</dbReference>
<keyword evidence="5" id="KW-0539">Nucleus</keyword>
<dbReference type="PANTHER" id="PTHR23240">
    <property type="entry name" value="DNA CROSS-LINK REPAIR PROTEIN PSO2/SNM1-RELATED"/>
    <property type="match status" value="1"/>
</dbReference>
<comment type="similarity">
    <text evidence="2">Belongs to the DNA repair metallo-beta-lactamase (DRMBL) family.</text>
</comment>
<dbReference type="FunCoup" id="A0A168SNB8">
    <property type="interactions" value="446"/>
</dbReference>
<dbReference type="InParanoid" id="A0A168SNB8"/>
<dbReference type="GO" id="GO:0003684">
    <property type="term" value="F:damaged DNA binding"/>
    <property type="evidence" value="ECO:0007669"/>
    <property type="project" value="TreeGrafter"/>
</dbReference>
<feature type="compositionally biased region" description="Polar residues" evidence="6">
    <location>
        <begin position="1"/>
        <end position="13"/>
    </location>
</feature>
<sequence length="559" mass="63137">MNPSDKNNQQNLHSARLGCDLQQQHLDSPAPDPLCRPDFETDMAKAIDLSLAEEQGAHRLDSPLSPPSPPERQCPVCDDYLVLSEVEFKQHIDRCLDEDYDIPALPTTTDSTTVPAWRQLIQSIPTAIQDTLLGKVTAPSVTNDHDNPMTISSSSSNKESKPVPDYKWLKDTKFVVDAFSYGKIVDCEGYFLTHFHSDHYHGLTHAWNHGPIYCSRITANLVANRFNVDDRLIHVLPMDQPTFITPTIKVTLIDANHCPGSALFIFDIQLDGGTWIRHLHTGDFRATPSMCLHPHLRQPENPTIDHLYLDTTYLDAKYGFPAQEESIQAACRLVEEHIPPHTMSQKNNSQDILVVVGSYSIGKEKVFLAIAKLLKSKIFVTSVKRSILDCQDNEDLGTMLTDNQKEAQVHVLPLNDIKPENMHAYLKSLAPRFTSLIAFKPTGWTYQTTTTTTDNDNDGDDRSAINSLSQVIRPPTDRHLTLTPQHDSPTLKIYGVPYSEHSSFRELASFIASLDINHVVPTVNNESHKSQQWKYLDRWKQDKQQIPSQIVPFTVETHW</sequence>